<dbReference type="Proteomes" id="UP001500742">
    <property type="component" value="Unassembled WGS sequence"/>
</dbReference>
<evidence type="ECO:0000259" key="8">
    <source>
        <dbReference type="PROSITE" id="PS51387"/>
    </source>
</evidence>
<gene>
    <name evidence="9" type="ORF">GCM10022210_48790</name>
</gene>
<dbReference type="EMBL" id="BAAAZC010000031">
    <property type="protein sequence ID" value="GAA3989692.1"/>
    <property type="molecule type" value="Genomic_DNA"/>
</dbReference>
<dbReference type="Gene3D" id="3.30.70.2740">
    <property type="match status" value="1"/>
</dbReference>
<evidence type="ECO:0000256" key="2">
    <source>
        <dbReference type="ARBA" id="ARBA00022630"/>
    </source>
</evidence>
<evidence type="ECO:0000313" key="9">
    <source>
        <dbReference type="EMBL" id="GAA3989692.1"/>
    </source>
</evidence>
<dbReference type="Gene3D" id="1.10.45.10">
    <property type="entry name" value="Vanillyl-alcohol Oxidase, Chain A, domain 4"/>
    <property type="match status" value="1"/>
</dbReference>
<evidence type="ECO:0000313" key="10">
    <source>
        <dbReference type="Proteomes" id="UP001500742"/>
    </source>
</evidence>
<dbReference type="SUPFAM" id="SSF46548">
    <property type="entry name" value="alpha-helical ferredoxin"/>
    <property type="match status" value="1"/>
</dbReference>
<dbReference type="InterPro" id="IPR017900">
    <property type="entry name" value="4Fe4S_Fe_S_CS"/>
</dbReference>
<dbReference type="InterPro" id="IPR036318">
    <property type="entry name" value="FAD-bd_PCMH-like_sf"/>
</dbReference>
<comment type="caution">
    <text evidence="9">The sequence shown here is derived from an EMBL/GenBank/DDBJ whole genome shotgun (WGS) entry which is preliminary data.</text>
</comment>
<accession>A0ABP7QXT9</accession>
<dbReference type="Pfam" id="PF01565">
    <property type="entry name" value="FAD_binding_4"/>
    <property type="match status" value="1"/>
</dbReference>
<keyword evidence="6" id="KW-0408">Iron</keyword>
<dbReference type="InterPro" id="IPR016164">
    <property type="entry name" value="FAD-linked_Oxase-like_C"/>
</dbReference>
<dbReference type="InterPro" id="IPR016171">
    <property type="entry name" value="Vanillyl_alc_oxidase_C-sub2"/>
</dbReference>
<keyword evidence="4" id="KW-0274">FAD</keyword>
<reference evidence="10" key="1">
    <citation type="journal article" date="2019" name="Int. J. Syst. Evol. Microbiol.">
        <title>The Global Catalogue of Microorganisms (GCM) 10K type strain sequencing project: providing services to taxonomists for standard genome sequencing and annotation.</title>
        <authorList>
            <consortium name="The Broad Institute Genomics Platform"/>
            <consortium name="The Broad Institute Genome Sequencing Center for Infectious Disease"/>
            <person name="Wu L."/>
            <person name="Ma J."/>
        </authorList>
    </citation>
    <scope>NUCLEOTIDE SEQUENCE [LARGE SCALE GENOMIC DNA]</scope>
    <source>
        <strain evidence="10">JCM 16601</strain>
    </source>
</reference>
<dbReference type="RefSeq" id="WP_259086917.1">
    <property type="nucleotide sequence ID" value="NZ_BAAAZC010000031.1"/>
</dbReference>
<dbReference type="Gene3D" id="3.30.465.10">
    <property type="match status" value="1"/>
</dbReference>
<dbReference type="PANTHER" id="PTHR11748:SF119">
    <property type="entry name" value="D-2-HYDROXYGLUTARATE DEHYDROGENASE"/>
    <property type="match status" value="1"/>
</dbReference>
<dbReference type="InterPro" id="IPR006094">
    <property type="entry name" value="Oxid_FAD_bind_N"/>
</dbReference>
<dbReference type="SUPFAM" id="SSF56176">
    <property type="entry name" value="FAD-binding/transporter-associated domain-like"/>
    <property type="match status" value="1"/>
</dbReference>
<dbReference type="PROSITE" id="PS51387">
    <property type="entry name" value="FAD_PCMH"/>
    <property type="match status" value="1"/>
</dbReference>
<keyword evidence="10" id="KW-1185">Reference proteome</keyword>
<evidence type="ECO:0000256" key="3">
    <source>
        <dbReference type="ARBA" id="ARBA00022723"/>
    </source>
</evidence>
<dbReference type="SUPFAM" id="SSF55103">
    <property type="entry name" value="FAD-linked oxidases, C-terminal domain"/>
    <property type="match status" value="1"/>
</dbReference>
<proteinExistence type="predicted"/>
<sequence length="979" mass="108855">MNPIKFDFQELTKYFSGELFYDESITHRAVISVYATDASVYQEQPVAVAMPRDMEDIKHLIIFANKHKLTLIPRAAGTSLAGQVVGHGLVIDISKHMTAVLEVNEEEKWVRVQPGVIRDDLNAFLKPYGLMFGPETSTSSRAMIGGMIGNNSCGLHSMIWGATRDNLLEVTALLADASEVVFSEISLEQLYSKRNEANLEGRIYNKILRLVEQPENQSAIINGFPRPEVARRNSGYALDSLVNMLVQQKPFNLSTLIAGSEGTLCFITEAKLKLLPLPPKVAGMVAVHCSSLHEALLANLIAVKSGCAASELVDHVILEQAIKNPGQLVNRFFLEGKPNAILMVEFFDDSHNRVVEKCKVLIQNLEEATLGYAYPVLTGEETKKAWELRKAGLGLLRNLKGDVQPVNLIEDCAVSVEDLPAYIHDLDLLLKKHNTPYSAYAHAGAGELHVEPMISLKTEDGRQLFKQILAETAILVKKYRGSLSGEHGDGRLRGEYISYVMGTRVYDLFKEVKYIFDPAGIFNQGKITNTPSMLANLRYEGESVKKVNETLFDFSQDDGMLRLTEKCSGSGDCRKTEITGGTMCPSYMATRNEKDTTRARANMLRQYLNEEPAILGNGKTADMVKDVLDLCLACKGCKIECPSSVDMTKLRAEFLYHYQQQHGIPFRSRLVGHFSNSMKLASKVSMLYNAAIHNKQFRKIINNLSGFHPARSLPAVSAQTLKAWYKSRSKLSSNNTKGPVYFFCDEFTNYNDVEVGKKAILLLEKLGYQVIIPVHVDSGRSFLSKGMLQQAKQCAEQNIDKLHGKISAQTPLIGIEPSAILSFRDEYPSLVSTDLKEKAFEVGKYAYLFEEWLYREVEAGHINKDAFSEMPKKVVLHGHCHQKALSDMNMASAVLSLPRNYKVEMIPSGCCGMAGSFGYEKEHYDVSMKIGGLVLFPAVNKQPETTLIAAAGTSCRHQIKDGTQRIALHPAEILYDALF</sequence>
<keyword evidence="5" id="KW-0560">Oxidoreductase</keyword>
<dbReference type="PANTHER" id="PTHR11748">
    <property type="entry name" value="D-LACTATE DEHYDROGENASE"/>
    <property type="match status" value="1"/>
</dbReference>
<feature type="domain" description="FAD-binding PCMH-type" evidence="8">
    <location>
        <begin position="41"/>
        <end position="277"/>
    </location>
</feature>
<evidence type="ECO:0000256" key="4">
    <source>
        <dbReference type="ARBA" id="ARBA00022827"/>
    </source>
</evidence>
<name>A0ABP7QXT9_9SPHI</name>
<evidence type="ECO:0000256" key="7">
    <source>
        <dbReference type="ARBA" id="ARBA00023014"/>
    </source>
</evidence>
<keyword evidence="7" id="KW-0411">Iron-sulfur</keyword>
<keyword evidence="3" id="KW-0479">Metal-binding</keyword>
<dbReference type="InterPro" id="IPR016166">
    <property type="entry name" value="FAD-bd_PCMH"/>
</dbReference>
<dbReference type="InterPro" id="IPR016169">
    <property type="entry name" value="FAD-bd_PCMH_sub2"/>
</dbReference>
<dbReference type="Pfam" id="PF02913">
    <property type="entry name" value="FAD-oxidase_C"/>
    <property type="match status" value="1"/>
</dbReference>
<evidence type="ECO:0000256" key="5">
    <source>
        <dbReference type="ARBA" id="ARBA00023002"/>
    </source>
</evidence>
<dbReference type="InterPro" id="IPR004113">
    <property type="entry name" value="FAD-bd_oxidored_4_C"/>
</dbReference>
<protein>
    <submittedName>
        <fullName evidence="9">FAD-binding and (Fe-S)-binding domain-containing protein</fullName>
    </submittedName>
</protein>
<dbReference type="Pfam" id="PF13534">
    <property type="entry name" value="Fer4_17"/>
    <property type="match status" value="1"/>
</dbReference>
<comment type="cofactor">
    <cofactor evidence="1">
        <name>FAD</name>
        <dbReference type="ChEBI" id="CHEBI:57692"/>
    </cofactor>
</comment>
<evidence type="ECO:0000256" key="6">
    <source>
        <dbReference type="ARBA" id="ARBA00023004"/>
    </source>
</evidence>
<keyword evidence="2" id="KW-0285">Flavoprotein</keyword>
<evidence type="ECO:0000256" key="1">
    <source>
        <dbReference type="ARBA" id="ARBA00001974"/>
    </source>
</evidence>
<dbReference type="PROSITE" id="PS00198">
    <property type="entry name" value="4FE4S_FER_1"/>
    <property type="match status" value="1"/>
</dbReference>
<organism evidence="9 10">
    <name type="scientific">Mucilaginibacter dorajii</name>
    <dbReference type="NCBI Taxonomy" id="692994"/>
    <lineage>
        <taxon>Bacteria</taxon>
        <taxon>Pseudomonadati</taxon>
        <taxon>Bacteroidota</taxon>
        <taxon>Sphingobacteriia</taxon>
        <taxon>Sphingobacteriales</taxon>
        <taxon>Sphingobacteriaceae</taxon>
        <taxon>Mucilaginibacter</taxon>
    </lineage>
</organism>